<proteinExistence type="predicted"/>
<comment type="caution">
    <text evidence="1">The sequence shown here is derived from an EMBL/GenBank/DDBJ whole genome shotgun (WGS) entry which is preliminary data.</text>
</comment>
<dbReference type="Proteomes" id="UP001226434">
    <property type="component" value="Unassembled WGS sequence"/>
</dbReference>
<evidence type="ECO:0008006" key="3">
    <source>
        <dbReference type="Google" id="ProtNLM"/>
    </source>
</evidence>
<sequence>MIKENDKFKVIGVLIFFCLILFSCGYSKEDAEKYLPGKYFYEIPSGEIQTLKINSDFTFKQTIYSKNKKNVLYENIGKMYVDGDEIKFRNWLECYELADQKMLFKPYNAYATGIYWIKPKGDEGVQIVKFDQTNYIFKKRDLSN</sequence>
<dbReference type="PROSITE" id="PS51257">
    <property type="entry name" value="PROKAR_LIPOPROTEIN"/>
    <property type="match status" value="1"/>
</dbReference>
<evidence type="ECO:0000313" key="1">
    <source>
        <dbReference type="EMBL" id="MDI3320675.1"/>
    </source>
</evidence>
<gene>
    <name evidence="1" type="ORF">QJ048_12865</name>
</gene>
<keyword evidence="2" id="KW-1185">Reference proteome</keyword>
<organism evidence="1 2">
    <name type="scientific">Pinibacter soli</name>
    <dbReference type="NCBI Taxonomy" id="3044211"/>
    <lineage>
        <taxon>Bacteria</taxon>
        <taxon>Pseudomonadati</taxon>
        <taxon>Bacteroidota</taxon>
        <taxon>Chitinophagia</taxon>
        <taxon>Chitinophagales</taxon>
        <taxon>Chitinophagaceae</taxon>
        <taxon>Pinibacter</taxon>
    </lineage>
</organism>
<protein>
    <recommendedName>
        <fullName evidence="3">Lipoprotein</fullName>
    </recommendedName>
</protein>
<name>A0ABT6RDM8_9BACT</name>
<accession>A0ABT6RDM8</accession>
<evidence type="ECO:0000313" key="2">
    <source>
        <dbReference type="Proteomes" id="UP001226434"/>
    </source>
</evidence>
<dbReference type="EMBL" id="JASBRG010000007">
    <property type="protein sequence ID" value="MDI3320675.1"/>
    <property type="molecule type" value="Genomic_DNA"/>
</dbReference>
<dbReference type="RefSeq" id="WP_282334772.1">
    <property type="nucleotide sequence ID" value="NZ_JASBRG010000007.1"/>
</dbReference>
<reference evidence="1 2" key="1">
    <citation type="submission" date="2023-05" db="EMBL/GenBank/DDBJ databases">
        <title>Genome sequence of Pinibacter sp. MAH-24.</title>
        <authorList>
            <person name="Huq M.A."/>
        </authorList>
    </citation>
    <scope>NUCLEOTIDE SEQUENCE [LARGE SCALE GENOMIC DNA]</scope>
    <source>
        <strain evidence="1 2">MAH-24</strain>
    </source>
</reference>